<feature type="domain" description="Tail sheath protein subtilisin-like" evidence="2">
    <location>
        <begin position="207"/>
        <end position="369"/>
    </location>
</feature>
<evidence type="ECO:0000259" key="3">
    <source>
        <dbReference type="Pfam" id="PF17482"/>
    </source>
</evidence>
<reference evidence="4 5" key="1">
    <citation type="journal article" date="2017" name="Int. J. Syst. Evol. Microbiol.">
        <title>Rouxiella badensis sp. nov. and Rouxiella silvae sp. nov. isolated from peat bog soil in Germany and emendation of the genus description.</title>
        <authorList>
            <person name="Le Fleche-Mateos A."/>
            <person name="Kugler J.H."/>
            <person name="Hansen S.H."/>
            <person name="Syldatk C."/>
            <person name="Hausmann R."/>
            <person name="Lomprez F."/>
            <person name="Vandenbogaert M."/>
            <person name="Manuguerra J.C."/>
            <person name="Grimont P.A."/>
        </authorList>
    </citation>
    <scope>NUCLEOTIDE SEQUENCE [LARGE SCALE GENOMIC DNA]</scope>
    <source>
        <strain evidence="4 5">DSM 100043</strain>
    </source>
</reference>
<evidence type="ECO:0000313" key="4">
    <source>
        <dbReference type="EMBL" id="ORJ23958.1"/>
    </source>
</evidence>
<dbReference type="AlphaFoldDB" id="A0A1X0WAZ7"/>
<dbReference type="Pfam" id="PF04984">
    <property type="entry name" value="Phage_sheath_1"/>
    <property type="match status" value="1"/>
</dbReference>
<comment type="similarity">
    <text evidence="1">Belongs to the myoviridae tail sheath protein family.</text>
</comment>
<evidence type="ECO:0000313" key="5">
    <source>
        <dbReference type="Proteomes" id="UP000192536"/>
    </source>
</evidence>
<dbReference type="InterPro" id="IPR035089">
    <property type="entry name" value="Phage_sheath_subtilisin"/>
</dbReference>
<proteinExistence type="inferred from homology"/>
<protein>
    <submittedName>
        <fullName evidence="4">Phage tail protein</fullName>
    </submittedName>
</protein>
<keyword evidence="5" id="KW-1185">Reference proteome</keyword>
<dbReference type="InterPro" id="IPR020287">
    <property type="entry name" value="Tail_sheath_C"/>
</dbReference>
<evidence type="ECO:0000259" key="2">
    <source>
        <dbReference type="Pfam" id="PF04984"/>
    </source>
</evidence>
<organism evidence="4 5">
    <name type="scientific">Rouxiella badensis</name>
    <dbReference type="NCBI Taxonomy" id="1646377"/>
    <lineage>
        <taxon>Bacteria</taxon>
        <taxon>Pseudomonadati</taxon>
        <taxon>Pseudomonadota</taxon>
        <taxon>Gammaproteobacteria</taxon>
        <taxon>Enterobacterales</taxon>
        <taxon>Yersiniaceae</taxon>
        <taxon>Rouxiella</taxon>
    </lineage>
</organism>
<name>A0A1X0WAZ7_9GAMM</name>
<dbReference type="PIRSF" id="PIRSF007349">
    <property type="entry name" value="Tsp_L"/>
    <property type="match status" value="1"/>
</dbReference>
<feature type="domain" description="Tail sheath protein C-terminal" evidence="3">
    <location>
        <begin position="377"/>
        <end position="490"/>
    </location>
</feature>
<dbReference type="STRING" id="1646377.BS640_18835"/>
<gene>
    <name evidence="4" type="ORF">BS640_18835</name>
</gene>
<dbReference type="EMBL" id="MRWE01000038">
    <property type="protein sequence ID" value="ORJ23958.1"/>
    <property type="molecule type" value="Genomic_DNA"/>
</dbReference>
<comment type="caution">
    <text evidence="4">The sequence shown here is derived from an EMBL/GenBank/DDBJ whole genome shotgun (WGS) entry which is preliminary data.</text>
</comment>
<dbReference type="InterPro" id="IPR007067">
    <property type="entry name" value="Tail_sheath"/>
</dbReference>
<sequence>MTISFPNIPSKLRVPLFYADMDNSMANSATATQLTLIIGQQLSTALQTPGVPFLASSASTVGGLCGYGSMVHQMMTAYMANDTAAKIYILPLADDSAAIAATGKITITSVATAAGTLSLYVAGTRVQIAIATTDTLTTIATALAAAINATTSLPVTAAASAAVITVTAKNKGAHGNDIDMRLNYLGTAGEESSPTSFACTITAMSGGSATPALDDALANLGDKLFDFIVNPYTDTTSLTSMATFLSDKTGRWSYSEQLYGHSLGVLSGSYGELTAAGLLRNNQHETLIGIYDSPTAPWVWSAACYGAAAVSLRSDPGRPLQTLTVSGVLAPPLASRFTMTERNNLLYSGIATVAVADDGTVTLENIITTYQTNSYGDADDSYLEIETMFLLMYITRYLRSAVTSKFGRMKLVATGTKFAAGAAIVTPNTIRAEVIAQYTTLVKNGYCQDATSFASALIVEQNSSNPNRVDVLFPGTLVNQLRIFALLNQFRQQASS</sequence>
<dbReference type="Proteomes" id="UP000192536">
    <property type="component" value="Unassembled WGS sequence"/>
</dbReference>
<evidence type="ECO:0000256" key="1">
    <source>
        <dbReference type="ARBA" id="ARBA00008005"/>
    </source>
</evidence>
<accession>A0A1X0WAZ7</accession>
<dbReference type="RefSeq" id="WP_084913117.1">
    <property type="nucleotide sequence ID" value="NZ_MRWE01000038.1"/>
</dbReference>
<dbReference type="Pfam" id="PF17482">
    <property type="entry name" value="Phage_sheath_1C"/>
    <property type="match status" value="1"/>
</dbReference>